<dbReference type="PANTHER" id="PTHR47055:SF3">
    <property type="entry name" value="PHORBOL-ESTER_DAG-TYPE DOMAIN-CONTAINING PROTEIN"/>
    <property type="match status" value="1"/>
</dbReference>
<gene>
    <name evidence="2" type="ORF">EEDITHA_LOCUS16103</name>
</gene>
<dbReference type="GO" id="GO:0043565">
    <property type="term" value="F:sequence-specific DNA binding"/>
    <property type="evidence" value="ECO:0007669"/>
    <property type="project" value="TreeGrafter"/>
</dbReference>
<accession>A0AAU9UUS1</accession>
<dbReference type="PANTHER" id="PTHR47055">
    <property type="entry name" value="DDE_TNP_1_7 DOMAIN-CONTAINING PROTEIN"/>
    <property type="match status" value="1"/>
</dbReference>
<evidence type="ECO:0000313" key="2">
    <source>
        <dbReference type="EMBL" id="CAH2101334.1"/>
    </source>
</evidence>
<reference evidence="2" key="1">
    <citation type="submission" date="2022-03" db="EMBL/GenBank/DDBJ databases">
        <authorList>
            <person name="Tunstrom K."/>
        </authorList>
    </citation>
    <scope>NUCLEOTIDE SEQUENCE</scope>
</reference>
<dbReference type="Proteomes" id="UP001153954">
    <property type="component" value="Unassembled WGS sequence"/>
</dbReference>
<dbReference type="AlphaFoldDB" id="A0AAU9UUS1"/>
<keyword evidence="3" id="KW-1185">Reference proteome</keyword>
<feature type="domain" description="PiggyBac transposable element-derived protein" evidence="1">
    <location>
        <begin position="7"/>
        <end position="144"/>
    </location>
</feature>
<comment type="caution">
    <text evidence="2">The sequence shown here is derived from an EMBL/GenBank/DDBJ whole genome shotgun (WGS) entry which is preliminary data.</text>
</comment>
<name>A0AAU9UUS1_EUPED</name>
<dbReference type="InterPro" id="IPR029526">
    <property type="entry name" value="PGBD"/>
</dbReference>
<proteinExistence type="predicted"/>
<protein>
    <recommendedName>
        <fullName evidence="1">PiggyBac transposable element-derived protein domain-containing protein</fullName>
    </recommendedName>
</protein>
<sequence length="191" mass="22408">MLLNKPSTNPANHKIFFDNIFTSCDLLCDLRQLGHRASGTIRDNRTKKCPLVTPKEMKKKPRAEFDYRFDKNNEIMLVRWKDNNICTIATNHDSHEPLGTVKRWYTEKKEKVDVHISHAFQNYNKSMGGVDELEQSISLYRISIHDGVEHVPEKLPTRVRCFICHIRGRWGCKKCKKTLCIEKSYFANFYS</sequence>
<organism evidence="2 3">
    <name type="scientific">Euphydryas editha</name>
    <name type="common">Edith's checkerspot</name>
    <dbReference type="NCBI Taxonomy" id="104508"/>
    <lineage>
        <taxon>Eukaryota</taxon>
        <taxon>Metazoa</taxon>
        <taxon>Ecdysozoa</taxon>
        <taxon>Arthropoda</taxon>
        <taxon>Hexapoda</taxon>
        <taxon>Insecta</taxon>
        <taxon>Pterygota</taxon>
        <taxon>Neoptera</taxon>
        <taxon>Endopterygota</taxon>
        <taxon>Lepidoptera</taxon>
        <taxon>Glossata</taxon>
        <taxon>Ditrysia</taxon>
        <taxon>Papilionoidea</taxon>
        <taxon>Nymphalidae</taxon>
        <taxon>Nymphalinae</taxon>
        <taxon>Euphydryas</taxon>
    </lineage>
</organism>
<evidence type="ECO:0000259" key="1">
    <source>
        <dbReference type="Pfam" id="PF13843"/>
    </source>
</evidence>
<dbReference type="InterPro" id="IPR052638">
    <property type="entry name" value="PiggyBac_TE-derived"/>
</dbReference>
<dbReference type="Pfam" id="PF13843">
    <property type="entry name" value="DDE_Tnp_1_7"/>
    <property type="match status" value="1"/>
</dbReference>
<evidence type="ECO:0000313" key="3">
    <source>
        <dbReference type="Proteomes" id="UP001153954"/>
    </source>
</evidence>
<dbReference type="EMBL" id="CAKOGL010000023">
    <property type="protein sequence ID" value="CAH2101334.1"/>
    <property type="molecule type" value="Genomic_DNA"/>
</dbReference>